<feature type="region of interest" description="Disordered" evidence="1">
    <location>
        <begin position="51"/>
        <end position="79"/>
    </location>
</feature>
<protein>
    <submittedName>
        <fullName evidence="2">Uncharacterized protein</fullName>
    </submittedName>
</protein>
<gene>
    <name evidence="2" type="ORF">HJC23_012032</name>
</gene>
<name>A0ABD3PT49_9STRA</name>
<dbReference type="EMBL" id="JABMIG020000127">
    <property type="protein sequence ID" value="KAL3790476.1"/>
    <property type="molecule type" value="Genomic_DNA"/>
</dbReference>
<evidence type="ECO:0000313" key="3">
    <source>
        <dbReference type="Proteomes" id="UP001516023"/>
    </source>
</evidence>
<reference evidence="2 3" key="1">
    <citation type="journal article" date="2020" name="G3 (Bethesda)">
        <title>Improved Reference Genome for Cyclotella cryptica CCMP332, a Model for Cell Wall Morphogenesis, Salinity Adaptation, and Lipid Production in Diatoms (Bacillariophyta).</title>
        <authorList>
            <person name="Roberts W.R."/>
            <person name="Downey K.M."/>
            <person name="Ruck E.C."/>
            <person name="Traller J.C."/>
            <person name="Alverson A.J."/>
        </authorList>
    </citation>
    <scope>NUCLEOTIDE SEQUENCE [LARGE SCALE GENOMIC DNA]</scope>
    <source>
        <strain evidence="2 3">CCMP332</strain>
    </source>
</reference>
<comment type="caution">
    <text evidence="2">The sequence shown here is derived from an EMBL/GenBank/DDBJ whole genome shotgun (WGS) entry which is preliminary data.</text>
</comment>
<feature type="compositionally biased region" description="Basic residues" evidence="1">
    <location>
        <begin position="61"/>
        <end position="71"/>
    </location>
</feature>
<evidence type="ECO:0000256" key="1">
    <source>
        <dbReference type="SAM" id="MobiDB-lite"/>
    </source>
</evidence>
<organism evidence="2 3">
    <name type="scientific">Cyclotella cryptica</name>
    <dbReference type="NCBI Taxonomy" id="29204"/>
    <lineage>
        <taxon>Eukaryota</taxon>
        <taxon>Sar</taxon>
        <taxon>Stramenopiles</taxon>
        <taxon>Ochrophyta</taxon>
        <taxon>Bacillariophyta</taxon>
        <taxon>Coscinodiscophyceae</taxon>
        <taxon>Thalassiosirophycidae</taxon>
        <taxon>Stephanodiscales</taxon>
        <taxon>Stephanodiscaceae</taxon>
        <taxon>Cyclotella</taxon>
    </lineage>
</organism>
<proteinExistence type="predicted"/>
<dbReference type="AlphaFoldDB" id="A0ABD3PT49"/>
<dbReference type="Proteomes" id="UP001516023">
    <property type="component" value="Unassembled WGS sequence"/>
</dbReference>
<accession>A0ABD3PT49</accession>
<evidence type="ECO:0000313" key="2">
    <source>
        <dbReference type="EMBL" id="KAL3790476.1"/>
    </source>
</evidence>
<keyword evidence="3" id="KW-1185">Reference proteome</keyword>
<sequence>MDSMLGRGIQSTGNEYCPWLGHVLGGIPKVSRNGKDRLDDVLETCHGVMVRIDSDGTKKEKKEKKEKKKEKRGSVSNTT</sequence>